<evidence type="ECO:0000313" key="14">
    <source>
        <dbReference type="EMBL" id="KZN03157.1"/>
    </source>
</evidence>
<feature type="region of interest" description="Disordered" evidence="10">
    <location>
        <begin position="704"/>
        <end position="748"/>
    </location>
</feature>
<evidence type="ECO:0000256" key="1">
    <source>
        <dbReference type="ARBA" id="ARBA00005926"/>
    </source>
</evidence>
<keyword evidence="5 8" id="KW-0863">Zinc-finger</keyword>
<name>A0A161Y1X1_DAUCS</name>
<dbReference type="Gene3D" id="3.30.40.10">
    <property type="entry name" value="Zinc/RING finger domain, C3HC4 (zinc finger)"/>
    <property type="match status" value="1"/>
</dbReference>
<evidence type="ECO:0000256" key="9">
    <source>
        <dbReference type="PROSITE-ProRule" id="PRU10141"/>
    </source>
</evidence>
<evidence type="ECO:0000256" key="2">
    <source>
        <dbReference type="ARBA" id="ARBA00022679"/>
    </source>
</evidence>
<gene>
    <name evidence="14" type="ORF">DCAR_011913</name>
</gene>
<comment type="similarity">
    <text evidence="1">Belongs to the protein kinase superfamily. CK1 Ser/Thr protein kinase family. Casein kinase I subfamily.</text>
</comment>
<evidence type="ECO:0000256" key="10">
    <source>
        <dbReference type="SAM" id="MobiDB-lite"/>
    </source>
</evidence>
<dbReference type="InterPro" id="IPR017441">
    <property type="entry name" value="Protein_kinase_ATP_BS"/>
</dbReference>
<proteinExistence type="inferred from homology"/>
<dbReference type="PROSITE" id="PS50011">
    <property type="entry name" value="PROTEIN_KINASE_DOM"/>
    <property type="match status" value="1"/>
</dbReference>
<keyword evidence="2" id="KW-0808">Transferase</keyword>
<dbReference type="InterPro" id="IPR002867">
    <property type="entry name" value="IBR_dom"/>
</dbReference>
<dbReference type="GO" id="GO:0005524">
    <property type="term" value="F:ATP binding"/>
    <property type="evidence" value="ECO:0007669"/>
    <property type="project" value="UniProtKB-UniRule"/>
</dbReference>
<evidence type="ECO:0000256" key="5">
    <source>
        <dbReference type="ARBA" id="ARBA00022771"/>
    </source>
</evidence>
<dbReference type="PANTHER" id="PTHR11909">
    <property type="entry name" value="CASEIN KINASE-RELATED"/>
    <property type="match status" value="1"/>
</dbReference>
<evidence type="ECO:0000256" key="6">
    <source>
        <dbReference type="ARBA" id="ARBA00022786"/>
    </source>
</evidence>
<dbReference type="SUPFAM" id="SSF57850">
    <property type="entry name" value="RING/U-box"/>
    <property type="match status" value="3"/>
</dbReference>
<dbReference type="Gene3D" id="3.30.200.20">
    <property type="entry name" value="Phosphorylase Kinase, domain 1"/>
    <property type="match status" value="2"/>
</dbReference>
<feature type="domain" description="RING-type" evidence="13">
    <location>
        <begin position="236"/>
        <end position="464"/>
    </location>
</feature>
<keyword evidence="6" id="KW-0833">Ubl conjugation pathway</keyword>
<dbReference type="PROSITE" id="PS51873">
    <property type="entry name" value="TRIAD"/>
    <property type="match status" value="1"/>
</dbReference>
<feature type="domain" description="Protein kinase" evidence="11">
    <location>
        <begin position="363"/>
        <end position="654"/>
    </location>
</feature>
<dbReference type="PROSITE" id="PS00107">
    <property type="entry name" value="PROTEIN_KINASE_ATP"/>
    <property type="match status" value="1"/>
</dbReference>
<dbReference type="InterPro" id="IPR000719">
    <property type="entry name" value="Prot_kinase_dom"/>
</dbReference>
<accession>A0A161Y1X1</accession>
<dbReference type="InterPro" id="IPR001841">
    <property type="entry name" value="Znf_RING"/>
</dbReference>
<dbReference type="Pfam" id="PF01485">
    <property type="entry name" value="IBR"/>
    <property type="match status" value="1"/>
</dbReference>
<evidence type="ECO:0000259" key="12">
    <source>
        <dbReference type="PROSITE" id="PS50089"/>
    </source>
</evidence>
<evidence type="ECO:0000259" key="13">
    <source>
        <dbReference type="PROSITE" id="PS51873"/>
    </source>
</evidence>
<sequence>MEISVGNKFRLGKKIGRGYSGEIYSGTNMRTNEEVAIKLINRVEFVHSKSFLHRDIKPDNFLMGLQSRANQSRAEGMTWNPLDSFLCTSSEEGFQFDYVFDWTVKKYPQMQTTAKFGTLEPTAGSSIAIQSTNPNVDPQLGDKEVRQGFSSIDLCGRSSHGQDLYRRVLSKQKSPVVSDLLKGKDMLPSSSSLGRAGGLFRQAGVSSSWEPFTGGNELDPLHSLTAYDPSDGLVPSFFTCDICVEQKPFKESFPVKGCTHYYCSDCVHKYVELKLQFNITQIPCPDSGCNGLLELEHCQSILPPEVFNRWGDALCEALILVSPKFYCPFKDCSEPLIQDADSNGIVESECPSCRRLFCAKCKVPWHSGIKCVEFQKLHKNERESGDIMLMQLAKKNKWTRCPKCKFYVERSEGCLFMKCRNFVMAIRLNLPPTSITIIHREHVKQTNRHPLKYEAMVYKHLQEKSSAQPRSLTAEDRIPNMRWFGVDGDYNFLIDRVEFIHSKSFLHRNIEPSNFLMGLHRQANQVFIIDFRLSRKYRDSSTHQHIPYRENKNLTGTAEYASMNAHLGIEQSRRDDLESLGYVLMYFLKGSLPWQGLKDGQIEKINKKKLSTSIEALCRGYPNEFSSHFHYCRSLRFDDKPDYLYLKSMYRELFKREGYRSDHDAYDWTILKYQQLQMAAPPSNTLDPTAGTSSGIRPANLHVDLQSGDKHTGSSSYGQETKKRRLSKQKSSEVNDPEKRKDATFPGSSSLGWSGGSISSDKAFTTENKLDPLHFLASFVQRLSNICGLVISFT</sequence>
<evidence type="ECO:0000259" key="11">
    <source>
        <dbReference type="PROSITE" id="PS50011"/>
    </source>
</evidence>
<dbReference type="FunFam" id="3.30.40.10:FF:000230">
    <property type="entry name" value="RBR-type E3 ubiquitin transferase"/>
    <property type="match status" value="1"/>
</dbReference>
<dbReference type="GO" id="GO:0008270">
    <property type="term" value="F:zinc ion binding"/>
    <property type="evidence" value="ECO:0007669"/>
    <property type="project" value="UniProtKB-KW"/>
</dbReference>
<evidence type="ECO:0000256" key="8">
    <source>
        <dbReference type="PROSITE-ProRule" id="PRU00175"/>
    </source>
</evidence>
<evidence type="ECO:0000256" key="4">
    <source>
        <dbReference type="ARBA" id="ARBA00022737"/>
    </source>
</evidence>
<feature type="domain" description="RING-type" evidence="12">
    <location>
        <begin position="240"/>
        <end position="285"/>
    </location>
</feature>
<dbReference type="EMBL" id="LNRQ01000003">
    <property type="protein sequence ID" value="KZN03157.1"/>
    <property type="molecule type" value="Genomic_DNA"/>
</dbReference>
<comment type="caution">
    <text evidence="14">The sequence shown here is derived from an EMBL/GenBank/DDBJ whole genome shotgun (WGS) entry which is preliminary data.</text>
</comment>
<keyword evidence="3" id="KW-0479">Metal-binding</keyword>
<keyword evidence="9" id="KW-0067">ATP-binding</keyword>
<dbReference type="InterPro" id="IPR017907">
    <property type="entry name" value="Znf_RING_CS"/>
</dbReference>
<evidence type="ECO:0000256" key="7">
    <source>
        <dbReference type="ARBA" id="ARBA00022833"/>
    </source>
</evidence>
<feature type="compositionally biased region" description="Basic and acidic residues" evidence="10">
    <location>
        <begin position="730"/>
        <end position="743"/>
    </location>
</feature>
<dbReference type="AlphaFoldDB" id="A0A161Y1X1"/>
<dbReference type="Pfam" id="PF00069">
    <property type="entry name" value="Pkinase"/>
    <property type="match status" value="1"/>
</dbReference>
<keyword evidence="4" id="KW-0677">Repeat</keyword>
<keyword evidence="9" id="KW-0547">Nucleotide-binding</keyword>
<organism evidence="14">
    <name type="scientific">Daucus carota subsp. sativus</name>
    <name type="common">Carrot</name>
    <dbReference type="NCBI Taxonomy" id="79200"/>
    <lineage>
        <taxon>Eukaryota</taxon>
        <taxon>Viridiplantae</taxon>
        <taxon>Streptophyta</taxon>
        <taxon>Embryophyta</taxon>
        <taxon>Tracheophyta</taxon>
        <taxon>Spermatophyta</taxon>
        <taxon>Magnoliopsida</taxon>
        <taxon>eudicotyledons</taxon>
        <taxon>Gunneridae</taxon>
        <taxon>Pentapetalae</taxon>
        <taxon>asterids</taxon>
        <taxon>campanulids</taxon>
        <taxon>Apiales</taxon>
        <taxon>Apiaceae</taxon>
        <taxon>Apioideae</taxon>
        <taxon>Scandiceae</taxon>
        <taxon>Daucinae</taxon>
        <taxon>Daucus</taxon>
        <taxon>Daucus sect. Daucus</taxon>
    </lineage>
</organism>
<reference evidence="14" key="1">
    <citation type="journal article" date="2016" name="Nat. Genet.">
        <title>A high-quality carrot genome assembly provides new insights into carotenoid accumulation and asterid genome evolution.</title>
        <authorList>
            <person name="Iorizzo M."/>
            <person name="Ellison S."/>
            <person name="Senalik D."/>
            <person name="Zeng P."/>
            <person name="Satapoomin P."/>
            <person name="Huang J."/>
            <person name="Bowman M."/>
            <person name="Iovene M."/>
            <person name="Sanseverino W."/>
            <person name="Cavagnaro P."/>
            <person name="Yildiz M."/>
            <person name="Macko-Podgorni A."/>
            <person name="Moranska E."/>
            <person name="Grzebelus E."/>
            <person name="Grzebelus D."/>
            <person name="Ashrafi H."/>
            <person name="Zheng Z."/>
            <person name="Cheng S."/>
            <person name="Spooner D."/>
            <person name="Van Deynze A."/>
            <person name="Simon P."/>
        </authorList>
    </citation>
    <scope>NUCLEOTIDE SEQUENCE [LARGE SCALE GENOMIC DNA]</scope>
    <source>
        <tissue evidence="14">Leaf</tissue>
    </source>
</reference>
<dbReference type="PROSITE" id="PS50089">
    <property type="entry name" value="ZF_RING_2"/>
    <property type="match status" value="1"/>
</dbReference>
<feature type="binding site" evidence="9">
    <location>
        <position position="38"/>
    </location>
    <ligand>
        <name>ATP</name>
        <dbReference type="ChEBI" id="CHEBI:30616"/>
    </ligand>
</feature>
<keyword evidence="7" id="KW-0862">Zinc</keyword>
<dbReference type="InterPro" id="IPR013083">
    <property type="entry name" value="Znf_RING/FYVE/PHD"/>
</dbReference>
<protein>
    <submittedName>
        <fullName evidence="14">Uncharacterized protein</fullName>
    </submittedName>
</protein>
<dbReference type="GO" id="GO:0004672">
    <property type="term" value="F:protein kinase activity"/>
    <property type="evidence" value="ECO:0007669"/>
    <property type="project" value="InterPro"/>
</dbReference>
<dbReference type="Gene3D" id="1.20.120.1750">
    <property type="match status" value="1"/>
</dbReference>
<dbReference type="InterPro" id="IPR050235">
    <property type="entry name" value="CK1_Ser-Thr_kinase"/>
</dbReference>
<dbReference type="Gene3D" id="1.10.510.10">
    <property type="entry name" value="Transferase(Phosphotransferase) domain 1"/>
    <property type="match status" value="1"/>
</dbReference>
<dbReference type="CDD" id="cd22582">
    <property type="entry name" value="BRcat_RBR_unk"/>
    <property type="match status" value="1"/>
</dbReference>
<dbReference type="SUPFAM" id="SSF56112">
    <property type="entry name" value="Protein kinase-like (PK-like)"/>
    <property type="match status" value="2"/>
</dbReference>
<dbReference type="InterPro" id="IPR044066">
    <property type="entry name" value="TRIAD_supradom"/>
</dbReference>
<evidence type="ECO:0000256" key="3">
    <source>
        <dbReference type="ARBA" id="ARBA00022723"/>
    </source>
</evidence>
<dbReference type="STRING" id="79200.A0A161Y1X1"/>
<dbReference type="SMART" id="SM00647">
    <property type="entry name" value="IBR"/>
    <property type="match status" value="1"/>
</dbReference>
<dbReference type="PROSITE" id="PS00518">
    <property type="entry name" value="ZF_RING_1"/>
    <property type="match status" value="1"/>
</dbReference>
<dbReference type="InterPro" id="IPR011009">
    <property type="entry name" value="Kinase-like_dom_sf"/>
</dbReference>
<dbReference type="Gramene" id="KZN03157">
    <property type="protein sequence ID" value="KZN03157"/>
    <property type="gene ID" value="DCAR_011913"/>
</dbReference>